<evidence type="ECO:0000313" key="3">
    <source>
        <dbReference type="Proteomes" id="UP001605036"/>
    </source>
</evidence>
<dbReference type="EMBL" id="JBHFFA010000003">
    <property type="protein sequence ID" value="KAL2635385.1"/>
    <property type="molecule type" value="Genomic_DNA"/>
</dbReference>
<accession>A0ABD1YXI9</accession>
<keyword evidence="3" id="KW-1185">Reference proteome</keyword>
<evidence type="ECO:0000313" key="2">
    <source>
        <dbReference type="EMBL" id="KAL2635385.1"/>
    </source>
</evidence>
<sequence>MAKPRLPLEPNSIASDDSSVFPHRIQAFLQLEVERENAENNIIHYQQQQQRSYQDNRPEMQYRVGDLVLWYKGPVPARSADLPGVLSPSSGRDQDPGHVGPT</sequence>
<comment type="caution">
    <text evidence="2">The sequence shown here is derived from an EMBL/GenBank/DDBJ whole genome shotgun (WGS) entry which is preliminary data.</text>
</comment>
<gene>
    <name evidence="2" type="ORF">R1flu_006864</name>
</gene>
<name>A0ABD1YXI9_9MARC</name>
<proteinExistence type="predicted"/>
<dbReference type="AlphaFoldDB" id="A0ABD1YXI9"/>
<dbReference type="Proteomes" id="UP001605036">
    <property type="component" value="Unassembled WGS sequence"/>
</dbReference>
<protein>
    <submittedName>
        <fullName evidence="2">Uncharacterized protein</fullName>
    </submittedName>
</protein>
<evidence type="ECO:0000256" key="1">
    <source>
        <dbReference type="SAM" id="MobiDB-lite"/>
    </source>
</evidence>
<organism evidence="2 3">
    <name type="scientific">Riccia fluitans</name>
    <dbReference type="NCBI Taxonomy" id="41844"/>
    <lineage>
        <taxon>Eukaryota</taxon>
        <taxon>Viridiplantae</taxon>
        <taxon>Streptophyta</taxon>
        <taxon>Embryophyta</taxon>
        <taxon>Marchantiophyta</taxon>
        <taxon>Marchantiopsida</taxon>
        <taxon>Marchantiidae</taxon>
        <taxon>Marchantiales</taxon>
        <taxon>Ricciaceae</taxon>
        <taxon>Riccia</taxon>
    </lineage>
</organism>
<feature type="region of interest" description="Disordered" evidence="1">
    <location>
        <begin position="80"/>
        <end position="102"/>
    </location>
</feature>
<reference evidence="2 3" key="1">
    <citation type="submission" date="2024-09" db="EMBL/GenBank/DDBJ databases">
        <title>Chromosome-scale assembly of Riccia fluitans.</title>
        <authorList>
            <person name="Paukszto L."/>
            <person name="Sawicki J."/>
            <person name="Karawczyk K."/>
            <person name="Piernik-Szablinska J."/>
            <person name="Szczecinska M."/>
            <person name="Mazdziarz M."/>
        </authorList>
    </citation>
    <scope>NUCLEOTIDE SEQUENCE [LARGE SCALE GENOMIC DNA]</scope>
    <source>
        <strain evidence="2">Rf_01</strain>
        <tissue evidence="2">Aerial parts of the thallus</tissue>
    </source>
</reference>